<dbReference type="EMBL" id="BASZ01000005">
    <property type="protein sequence ID" value="GAD49515.1"/>
    <property type="molecule type" value="Genomic_DNA"/>
</dbReference>
<dbReference type="Gene3D" id="1.10.540.10">
    <property type="entry name" value="Acyl-CoA dehydrogenase/oxidase, N-terminal domain"/>
    <property type="match status" value="1"/>
</dbReference>
<dbReference type="Proteomes" id="UP000016568">
    <property type="component" value="Unassembled WGS sequence"/>
</dbReference>
<dbReference type="InterPro" id="IPR009100">
    <property type="entry name" value="AcylCoA_DH/oxidase_NM_dom_sf"/>
</dbReference>
<dbReference type="SUPFAM" id="SSF47203">
    <property type="entry name" value="Acyl-CoA dehydrogenase C-terminal domain-like"/>
    <property type="match status" value="1"/>
</dbReference>
<dbReference type="eggNOG" id="COG1960">
    <property type="taxonomic scope" value="Bacteria"/>
</dbReference>
<proteinExistence type="inferred from homology"/>
<reference evidence="5 6" key="1">
    <citation type="submission" date="2013-09" db="EMBL/GenBank/DDBJ databases">
        <title>Whole genome shotgun sequence of Novosphingobium tardaugens NBRC 16725.</title>
        <authorList>
            <person name="Isaki S."/>
            <person name="Hosoyama A."/>
            <person name="Tsuchikane K."/>
            <person name="Katsumata H."/>
            <person name="Ando Y."/>
            <person name="Yamazaki S."/>
            <person name="Fujita N."/>
        </authorList>
    </citation>
    <scope>NUCLEOTIDE SEQUENCE [LARGE SCALE GENOMIC DNA]</scope>
    <source>
        <strain evidence="5 6">NBRC 16725</strain>
    </source>
</reference>
<dbReference type="PANTHER" id="PTHR48083:SF19">
    <property type="entry name" value="FLAVIN-DEPENDENT MONOOXYGENASE, OXYGENASE SUBUNIT HSAA"/>
    <property type="match status" value="1"/>
</dbReference>
<evidence type="ECO:0000256" key="1">
    <source>
        <dbReference type="ARBA" id="ARBA00023002"/>
    </source>
</evidence>
<dbReference type="Pfam" id="PF08028">
    <property type="entry name" value="Acyl-CoA_dh_2"/>
    <property type="match status" value="1"/>
</dbReference>
<dbReference type="GO" id="GO:0050660">
    <property type="term" value="F:flavin adenine dinucleotide binding"/>
    <property type="evidence" value="ECO:0007669"/>
    <property type="project" value="InterPro"/>
</dbReference>
<evidence type="ECO:0000256" key="2">
    <source>
        <dbReference type="ARBA" id="ARBA00049661"/>
    </source>
</evidence>
<dbReference type="SUPFAM" id="SSF56645">
    <property type="entry name" value="Acyl-CoA dehydrogenase NM domain-like"/>
    <property type="match status" value="1"/>
</dbReference>
<dbReference type="Gene3D" id="2.40.110.10">
    <property type="entry name" value="Butyryl-CoA Dehydrogenase, subunit A, domain 2"/>
    <property type="match status" value="1"/>
</dbReference>
<dbReference type="InterPro" id="IPR036250">
    <property type="entry name" value="AcylCo_DH-like_C"/>
</dbReference>
<dbReference type="Pfam" id="PF02771">
    <property type="entry name" value="Acyl-CoA_dh_N"/>
    <property type="match status" value="1"/>
</dbReference>
<dbReference type="AlphaFoldDB" id="U2YLI2"/>
<dbReference type="InterPro" id="IPR013107">
    <property type="entry name" value="Acyl-CoA_DH_C"/>
</dbReference>
<evidence type="ECO:0000259" key="3">
    <source>
        <dbReference type="Pfam" id="PF02771"/>
    </source>
</evidence>
<dbReference type="GO" id="GO:0003995">
    <property type="term" value="F:acyl-CoA dehydrogenase activity"/>
    <property type="evidence" value="ECO:0007669"/>
    <property type="project" value="TreeGrafter"/>
</dbReference>
<protein>
    <submittedName>
        <fullName evidence="5">Putative hydroxylase</fullName>
    </submittedName>
</protein>
<accession>U2YLI2</accession>
<keyword evidence="1" id="KW-0560">Oxidoreductase</keyword>
<dbReference type="InterPro" id="IPR050741">
    <property type="entry name" value="Acyl-CoA_dehydrogenase"/>
</dbReference>
<dbReference type="PANTHER" id="PTHR48083">
    <property type="entry name" value="MEDIUM-CHAIN SPECIFIC ACYL-COA DEHYDROGENASE, MITOCHONDRIAL-RELATED"/>
    <property type="match status" value="1"/>
</dbReference>
<keyword evidence="6" id="KW-1185">Reference proteome</keyword>
<dbReference type="GO" id="GO:0033539">
    <property type="term" value="P:fatty acid beta-oxidation using acyl-CoA dehydrogenase"/>
    <property type="evidence" value="ECO:0007669"/>
    <property type="project" value="TreeGrafter"/>
</dbReference>
<dbReference type="PIRSF" id="PIRSF016578">
    <property type="entry name" value="HsaA"/>
    <property type="match status" value="1"/>
</dbReference>
<organism evidence="5 6">
    <name type="scientific">Caenibius tardaugens NBRC 16725</name>
    <dbReference type="NCBI Taxonomy" id="1219035"/>
    <lineage>
        <taxon>Bacteria</taxon>
        <taxon>Pseudomonadati</taxon>
        <taxon>Pseudomonadota</taxon>
        <taxon>Alphaproteobacteria</taxon>
        <taxon>Sphingomonadales</taxon>
        <taxon>Erythrobacteraceae</taxon>
        <taxon>Caenibius</taxon>
    </lineage>
</organism>
<gene>
    <name evidence="5" type="ORF">NT2_05_04360</name>
</gene>
<dbReference type="InterPro" id="IPR013786">
    <property type="entry name" value="AcylCoA_DH/ox_N"/>
</dbReference>
<dbReference type="CDD" id="cd01159">
    <property type="entry name" value="NcnH"/>
    <property type="match status" value="1"/>
</dbReference>
<evidence type="ECO:0000259" key="4">
    <source>
        <dbReference type="Pfam" id="PF08028"/>
    </source>
</evidence>
<dbReference type="KEGG" id="ntd:EGO55_13440"/>
<dbReference type="GO" id="GO:0016712">
    <property type="term" value="F:oxidoreductase activity, acting on paired donors, with incorporation or reduction of molecular oxygen, reduced flavin or flavoprotein as one donor, and incorporation of one atom of oxygen"/>
    <property type="evidence" value="ECO:0007669"/>
    <property type="project" value="TreeGrafter"/>
</dbReference>
<dbReference type="OrthoDB" id="7316074at2"/>
<dbReference type="GO" id="GO:0005737">
    <property type="term" value="C:cytoplasm"/>
    <property type="evidence" value="ECO:0007669"/>
    <property type="project" value="TreeGrafter"/>
</dbReference>
<comment type="caution">
    <text evidence="5">The sequence shown here is derived from an EMBL/GenBank/DDBJ whole genome shotgun (WGS) entry which is preliminary data.</text>
</comment>
<sequence>MTLAQKIEAPMAADLVARAAAMIPVLRERANACEAGNKVPDATIADFQDAGFFKILQPKRYGGYEMDPEAFYEVQMKVAEGCMSSAWVLGVVAVHNWQLALFDPQAQEDVWGSDPTTLISSSYMPRAEVTPVEGGYRISGRWGFSSGVDHCEWAFLGGLVPDPETGKPDFWTFLVPRKDFKVLHIWDTIGLGGTGSHDVTVEDAYVPAYRTHRSKDGFASTNPGAKSNPAPLFKLPFGQVFVRAVSSSSIGALQGALDLFLESGARRMSNNSFASASGDPDVQMLIAETQSAIDEMKTILFRNFAVLNEAARKGESADLETRLRFRFQSAQISGRCCALISRIFALSGADAVYRGNPIARAFCDIHAGRTHVANNPNTVGRNVGGVMLGAPNTDSFI</sequence>
<feature type="domain" description="Acyl-CoA dehydrogenase/oxidase N-terminal" evidence="3">
    <location>
        <begin position="26"/>
        <end position="107"/>
    </location>
</feature>
<comment type="similarity">
    <text evidence="2">Belongs to the HpaH/HsaA monooxygenase family.</text>
</comment>
<name>U2YLI2_9SPHN</name>
<dbReference type="RefSeq" id="WP_021690421.1">
    <property type="nucleotide sequence ID" value="NZ_BASZ01000005.1"/>
</dbReference>
<dbReference type="InterPro" id="IPR046373">
    <property type="entry name" value="Acyl-CoA_Oxase/DH_mid-dom_sf"/>
</dbReference>
<feature type="domain" description="Acyl-CoA dehydrogenase C-terminal" evidence="4">
    <location>
        <begin position="247"/>
        <end position="375"/>
    </location>
</feature>
<evidence type="ECO:0000313" key="5">
    <source>
        <dbReference type="EMBL" id="GAD49515.1"/>
    </source>
</evidence>
<dbReference type="InterPro" id="IPR037069">
    <property type="entry name" value="AcylCoA_DH/ox_N_sf"/>
</dbReference>
<dbReference type="Gene3D" id="1.20.140.10">
    <property type="entry name" value="Butyryl-CoA Dehydrogenase, subunit A, domain 3"/>
    <property type="match status" value="1"/>
</dbReference>
<evidence type="ECO:0000313" key="6">
    <source>
        <dbReference type="Proteomes" id="UP000016568"/>
    </source>
</evidence>